<comment type="caution">
    <text evidence="1">The sequence shown here is derived from an EMBL/GenBank/DDBJ whole genome shotgun (WGS) entry which is preliminary data.</text>
</comment>
<feature type="non-terminal residue" evidence="1">
    <location>
        <position position="294"/>
    </location>
</feature>
<reference evidence="1" key="1">
    <citation type="submission" date="2021-06" db="EMBL/GenBank/DDBJ databases">
        <authorList>
            <person name="Kallberg Y."/>
            <person name="Tangrot J."/>
            <person name="Rosling A."/>
        </authorList>
    </citation>
    <scope>NUCLEOTIDE SEQUENCE</scope>
    <source>
        <strain evidence="1">CL551</strain>
    </source>
</reference>
<dbReference type="Proteomes" id="UP000789342">
    <property type="component" value="Unassembled WGS sequence"/>
</dbReference>
<keyword evidence="2" id="KW-1185">Reference proteome</keyword>
<dbReference type="AlphaFoldDB" id="A0A9N9EB90"/>
<protein>
    <submittedName>
        <fullName evidence="1">4651_t:CDS:1</fullName>
    </submittedName>
</protein>
<sequence length="294" mass="33458">MIEKSIPDPRLQYDFMHGKNVVCHQTVTDIQNALSDDIPRYWSPYTVYGFFAQTLPETLKYRDPQPLLKGSGWKRDKTTIPQYFFLAGAGEGKSRTAQELPKLLIECTNDVDLENRLRSALVFNLSFENGTKLLWSDEKSASNAIGNRMLFQLLQQPGECWDTYVNQYYVTPAGVLSRVAKHRNQEYNDLNVIIILDGLQAAIKEDMNGTDKNYFFTIVSLHLFPCQFTTIESFSPSDIITTSENKRNPVFVDNPVMKMLINDMGGHGRALEALVDSIRGIDLDNINFIDLINN</sequence>
<dbReference type="EMBL" id="CAJVPV010012634">
    <property type="protein sequence ID" value="CAG8671468.1"/>
    <property type="molecule type" value="Genomic_DNA"/>
</dbReference>
<evidence type="ECO:0000313" key="2">
    <source>
        <dbReference type="Proteomes" id="UP000789342"/>
    </source>
</evidence>
<gene>
    <name evidence="1" type="ORF">AMORRO_LOCUS10841</name>
</gene>
<organism evidence="1 2">
    <name type="scientific">Acaulospora morrowiae</name>
    <dbReference type="NCBI Taxonomy" id="94023"/>
    <lineage>
        <taxon>Eukaryota</taxon>
        <taxon>Fungi</taxon>
        <taxon>Fungi incertae sedis</taxon>
        <taxon>Mucoromycota</taxon>
        <taxon>Glomeromycotina</taxon>
        <taxon>Glomeromycetes</taxon>
        <taxon>Diversisporales</taxon>
        <taxon>Acaulosporaceae</taxon>
        <taxon>Acaulospora</taxon>
    </lineage>
</organism>
<proteinExistence type="predicted"/>
<evidence type="ECO:0000313" key="1">
    <source>
        <dbReference type="EMBL" id="CAG8671468.1"/>
    </source>
</evidence>
<accession>A0A9N9EB90</accession>
<dbReference type="OrthoDB" id="2446007at2759"/>
<name>A0A9N9EB90_9GLOM</name>